<comment type="caution">
    <text evidence="5">The sequence shown here is derived from an EMBL/GenBank/DDBJ whole genome shotgun (WGS) entry which is preliminary data.</text>
</comment>
<dbReference type="PANTHER" id="PTHR10855">
    <property type="entry name" value="26S PROTEASOME NON-ATPASE REGULATORY SUBUNIT 12/COP9 SIGNALOSOME COMPLEX SUBUNIT 4"/>
    <property type="match status" value="1"/>
</dbReference>
<gene>
    <name evidence="5" type="ORF">Golob_026089</name>
</gene>
<keyword evidence="3" id="KW-0736">Signalosome</keyword>
<dbReference type="GO" id="GO:0008180">
    <property type="term" value="C:COP9 signalosome"/>
    <property type="evidence" value="ECO:0007669"/>
    <property type="project" value="UniProtKB-KW"/>
</dbReference>
<evidence type="ECO:0000259" key="4">
    <source>
        <dbReference type="Pfam" id="PF01399"/>
    </source>
</evidence>
<dbReference type="SUPFAM" id="SSF46785">
    <property type="entry name" value="Winged helix' DNA-binding domain"/>
    <property type="match status" value="1"/>
</dbReference>
<dbReference type="AlphaFoldDB" id="A0A7J8LU21"/>
<feature type="domain" description="PCI" evidence="4">
    <location>
        <begin position="10"/>
        <end position="55"/>
    </location>
</feature>
<proteinExistence type="inferred from homology"/>
<comment type="similarity">
    <text evidence="1">Belongs to the CSN4 family.</text>
</comment>
<accession>A0A7J8LU21</accession>
<dbReference type="EMBL" id="JABEZX010000005">
    <property type="protein sequence ID" value="MBA0555944.1"/>
    <property type="molecule type" value="Genomic_DNA"/>
</dbReference>
<feature type="non-terminal residue" evidence="5">
    <location>
        <position position="128"/>
    </location>
</feature>
<sequence length="128" mass="14536">MEFFNKSFCFVSFDELGTLLGIPPHKAEKIASRMIYEDRMRGSIDQVEAVIHFEDDTEELQQWDQQIVGVCQALNDILDSMAKKGMAVPLFGKKVALLASYEADIDCRFARTMSNIFKGFTELELSTL</sequence>
<dbReference type="Pfam" id="PF01399">
    <property type="entry name" value="PCI"/>
    <property type="match status" value="1"/>
</dbReference>
<dbReference type="PANTHER" id="PTHR10855:SF2">
    <property type="entry name" value="COP9 SIGNALOSOME COMPLEX SUBUNIT 4"/>
    <property type="match status" value="1"/>
</dbReference>
<evidence type="ECO:0000256" key="3">
    <source>
        <dbReference type="ARBA" id="ARBA00022790"/>
    </source>
</evidence>
<evidence type="ECO:0000313" key="6">
    <source>
        <dbReference type="Proteomes" id="UP000593572"/>
    </source>
</evidence>
<evidence type="ECO:0000256" key="1">
    <source>
        <dbReference type="ARBA" id="ARBA00010417"/>
    </source>
</evidence>
<evidence type="ECO:0000256" key="2">
    <source>
        <dbReference type="ARBA" id="ARBA00014881"/>
    </source>
</evidence>
<dbReference type="Gene3D" id="1.10.10.10">
    <property type="entry name" value="Winged helix-like DNA-binding domain superfamily/Winged helix DNA-binding domain"/>
    <property type="match status" value="1"/>
</dbReference>
<dbReference type="InterPro" id="IPR036390">
    <property type="entry name" value="WH_DNA-bd_sf"/>
</dbReference>
<dbReference type="InterPro" id="IPR000717">
    <property type="entry name" value="PCI_dom"/>
</dbReference>
<dbReference type="Proteomes" id="UP000593572">
    <property type="component" value="Unassembled WGS sequence"/>
</dbReference>
<evidence type="ECO:0000313" key="5">
    <source>
        <dbReference type="EMBL" id="MBA0555944.1"/>
    </source>
</evidence>
<dbReference type="GO" id="GO:0005829">
    <property type="term" value="C:cytosol"/>
    <property type="evidence" value="ECO:0007669"/>
    <property type="project" value="TreeGrafter"/>
</dbReference>
<dbReference type="InterPro" id="IPR040134">
    <property type="entry name" value="PSMD12/CSN4"/>
</dbReference>
<reference evidence="5 6" key="1">
    <citation type="journal article" date="2019" name="Genome Biol. Evol.">
        <title>Insights into the evolution of the New World diploid cottons (Gossypium, subgenus Houzingenia) based on genome sequencing.</title>
        <authorList>
            <person name="Grover C.E."/>
            <person name="Arick M.A. 2nd"/>
            <person name="Thrash A."/>
            <person name="Conover J.L."/>
            <person name="Sanders W.S."/>
            <person name="Peterson D.G."/>
            <person name="Frelichowski J.E."/>
            <person name="Scheffler J.A."/>
            <person name="Scheffler B.E."/>
            <person name="Wendel J.F."/>
        </authorList>
    </citation>
    <scope>NUCLEOTIDE SEQUENCE [LARGE SCALE GENOMIC DNA]</scope>
    <source>
        <strain evidence="5">157</strain>
        <tissue evidence="5">Leaf</tissue>
    </source>
</reference>
<protein>
    <recommendedName>
        <fullName evidence="2">COP9 signalosome complex subunit 4</fullName>
    </recommendedName>
</protein>
<dbReference type="InterPro" id="IPR036388">
    <property type="entry name" value="WH-like_DNA-bd_sf"/>
</dbReference>
<keyword evidence="6" id="KW-1185">Reference proteome</keyword>
<name>A0A7J8LU21_9ROSI</name>
<organism evidence="5 6">
    <name type="scientific">Gossypium lobatum</name>
    <dbReference type="NCBI Taxonomy" id="34289"/>
    <lineage>
        <taxon>Eukaryota</taxon>
        <taxon>Viridiplantae</taxon>
        <taxon>Streptophyta</taxon>
        <taxon>Embryophyta</taxon>
        <taxon>Tracheophyta</taxon>
        <taxon>Spermatophyta</taxon>
        <taxon>Magnoliopsida</taxon>
        <taxon>eudicotyledons</taxon>
        <taxon>Gunneridae</taxon>
        <taxon>Pentapetalae</taxon>
        <taxon>rosids</taxon>
        <taxon>malvids</taxon>
        <taxon>Malvales</taxon>
        <taxon>Malvaceae</taxon>
        <taxon>Malvoideae</taxon>
        <taxon>Gossypium</taxon>
    </lineage>
</organism>